<dbReference type="PRINTS" id="PR00039">
    <property type="entry name" value="HTHLYSR"/>
</dbReference>
<evidence type="ECO:0000313" key="7">
    <source>
        <dbReference type="Proteomes" id="UP000215459"/>
    </source>
</evidence>
<keyword evidence="7" id="KW-1185">Reference proteome</keyword>
<dbReference type="PANTHER" id="PTHR30419:SF8">
    <property type="entry name" value="NITROGEN ASSIMILATION TRANSCRIPTIONAL ACTIVATOR-RELATED"/>
    <property type="match status" value="1"/>
</dbReference>
<dbReference type="GO" id="GO:0003677">
    <property type="term" value="F:DNA binding"/>
    <property type="evidence" value="ECO:0007669"/>
    <property type="project" value="UniProtKB-KW"/>
</dbReference>
<dbReference type="InterPro" id="IPR005119">
    <property type="entry name" value="LysR_subst-bd"/>
</dbReference>
<dbReference type="Gene3D" id="1.10.10.10">
    <property type="entry name" value="Winged helix-like DNA-binding domain superfamily/Winged helix DNA-binding domain"/>
    <property type="match status" value="1"/>
</dbReference>
<dbReference type="Gene3D" id="3.40.190.290">
    <property type="match status" value="1"/>
</dbReference>
<dbReference type="GO" id="GO:0003700">
    <property type="term" value="F:DNA-binding transcription factor activity"/>
    <property type="evidence" value="ECO:0007669"/>
    <property type="project" value="InterPro"/>
</dbReference>
<evidence type="ECO:0000256" key="4">
    <source>
        <dbReference type="ARBA" id="ARBA00023163"/>
    </source>
</evidence>
<name>A0A235B6J1_9BACL</name>
<dbReference type="CDD" id="cd05466">
    <property type="entry name" value="PBP2_LTTR_substrate"/>
    <property type="match status" value="1"/>
</dbReference>
<dbReference type="Proteomes" id="UP000215459">
    <property type="component" value="Unassembled WGS sequence"/>
</dbReference>
<evidence type="ECO:0000259" key="5">
    <source>
        <dbReference type="PROSITE" id="PS50931"/>
    </source>
</evidence>
<dbReference type="InterPro" id="IPR000847">
    <property type="entry name" value="LysR_HTH_N"/>
</dbReference>
<organism evidence="6 7">
    <name type="scientific">Paludifilum halophilum</name>
    <dbReference type="NCBI Taxonomy" id="1642702"/>
    <lineage>
        <taxon>Bacteria</taxon>
        <taxon>Bacillati</taxon>
        <taxon>Bacillota</taxon>
        <taxon>Bacilli</taxon>
        <taxon>Bacillales</taxon>
        <taxon>Thermoactinomycetaceae</taxon>
        <taxon>Paludifilum</taxon>
    </lineage>
</organism>
<keyword evidence="4" id="KW-0804">Transcription</keyword>
<evidence type="ECO:0000256" key="2">
    <source>
        <dbReference type="ARBA" id="ARBA00023015"/>
    </source>
</evidence>
<accession>A0A235B6J1</accession>
<proteinExistence type="inferred from homology"/>
<dbReference type="PROSITE" id="PS50931">
    <property type="entry name" value="HTH_LYSR"/>
    <property type="match status" value="1"/>
</dbReference>
<feature type="domain" description="HTH lysR-type" evidence="5">
    <location>
        <begin position="1"/>
        <end position="58"/>
    </location>
</feature>
<dbReference type="Pfam" id="PF00126">
    <property type="entry name" value="HTH_1"/>
    <property type="match status" value="1"/>
</dbReference>
<sequence>MELYQLEYFQAVAKQKHFTKAAEFLHLSQPTLSRQIKLLEEELDTELFYRNGKQLTLTKSGEYLLQRTEKVLGDVNRLKMDLKHKVDGRKMLSIGTIPTVSRFYLPNIIPQVQSQNQSVKYQLSVDWTSQEVLENLDQGKFELCIAQPVKKKGYERVSLFFDPFVLLVPNNDQWRSVNKISLTDLQKESFILTTYPCSIRDTIIHTCLEKGFKPSIVTETDHICAVKGLVAAEVGISFMPLLTLKETRLPKNIKYILIDEPIGREISLMWLKNKKMSEWANRFIGHFKLHSNDQAQ</sequence>
<evidence type="ECO:0000256" key="3">
    <source>
        <dbReference type="ARBA" id="ARBA00023125"/>
    </source>
</evidence>
<dbReference type="EMBL" id="NOWF01000007">
    <property type="protein sequence ID" value="OYD07225.1"/>
    <property type="molecule type" value="Genomic_DNA"/>
</dbReference>
<dbReference type="GO" id="GO:0005829">
    <property type="term" value="C:cytosol"/>
    <property type="evidence" value="ECO:0007669"/>
    <property type="project" value="TreeGrafter"/>
</dbReference>
<dbReference type="OrthoDB" id="9803735at2"/>
<evidence type="ECO:0000313" key="6">
    <source>
        <dbReference type="EMBL" id="OYD07225.1"/>
    </source>
</evidence>
<comment type="similarity">
    <text evidence="1">Belongs to the LysR transcriptional regulatory family.</text>
</comment>
<dbReference type="FunFam" id="1.10.10.10:FF:000001">
    <property type="entry name" value="LysR family transcriptional regulator"/>
    <property type="match status" value="1"/>
</dbReference>
<dbReference type="InterPro" id="IPR050950">
    <property type="entry name" value="HTH-type_LysR_regulators"/>
</dbReference>
<dbReference type="InterPro" id="IPR036388">
    <property type="entry name" value="WH-like_DNA-bd_sf"/>
</dbReference>
<dbReference type="Pfam" id="PF03466">
    <property type="entry name" value="LysR_substrate"/>
    <property type="match status" value="1"/>
</dbReference>
<keyword evidence="2" id="KW-0805">Transcription regulation</keyword>
<dbReference type="SUPFAM" id="SSF53850">
    <property type="entry name" value="Periplasmic binding protein-like II"/>
    <property type="match status" value="1"/>
</dbReference>
<dbReference type="RefSeq" id="WP_094264968.1">
    <property type="nucleotide sequence ID" value="NZ_NOWF01000007.1"/>
</dbReference>
<dbReference type="PANTHER" id="PTHR30419">
    <property type="entry name" value="HTH-TYPE TRANSCRIPTIONAL REGULATOR YBHD"/>
    <property type="match status" value="1"/>
</dbReference>
<protein>
    <recommendedName>
        <fullName evidence="5">HTH lysR-type domain-containing protein</fullName>
    </recommendedName>
</protein>
<gene>
    <name evidence="6" type="ORF">CHM34_12640</name>
</gene>
<comment type="caution">
    <text evidence="6">The sequence shown here is derived from an EMBL/GenBank/DDBJ whole genome shotgun (WGS) entry which is preliminary data.</text>
</comment>
<reference evidence="6 7" key="1">
    <citation type="submission" date="2017-07" db="EMBL/GenBank/DDBJ databases">
        <title>The genome sequence of Paludifilum halophilum highlights mechanisms for microbial adaptation to high salt environemnts.</title>
        <authorList>
            <person name="Belbahri L."/>
        </authorList>
    </citation>
    <scope>NUCLEOTIDE SEQUENCE [LARGE SCALE GENOMIC DNA]</scope>
    <source>
        <strain evidence="6 7">DSM 102817</strain>
    </source>
</reference>
<evidence type="ECO:0000256" key="1">
    <source>
        <dbReference type="ARBA" id="ARBA00009437"/>
    </source>
</evidence>
<dbReference type="SUPFAM" id="SSF46785">
    <property type="entry name" value="Winged helix' DNA-binding domain"/>
    <property type="match status" value="1"/>
</dbReference>
<dbReference type="InterPro" id="IPR036390">
    <property type="entry name" value="WH_DNA-bd_sf"/>
</dbReference>
<keyword evidence="3" id="KW-0238">DNA-binding</keyword>
<dbReference type="AlphaFoldDB" id="A0A235B6J1"/>